<proteinExistence type="predicted"/>
<dbReference type="AlphaFoldDB" id="A0A2A4XJ60"/>
<organism evidence="1 2">
    <name type="scientific">SAR86 cluster bacterium</name>
    <dbReference type="NCBI Taxonomy" id="2030880"/>
    <lineage>
        <taxon>Bacteria</taxon>
        <taxon>Pseudomonadati</taxon>
        <taxon>Pseudomonadota</taxon>
        <taxon>Gammaproteobacteria</taxon>
        <taxon>SAR86 cluster</taxon>
    </lineage>
</organism>
<dbReference type="PROSITE" id="PS51257">
    <property type="entry name" value="PROKAR_LIPOPROTEIN"/>
    <property type="match status" value="1"/>
</dbReference>
<name>A0A2A4XJ60_9GAMM</name>
<protein>
    <submittedName>
        <fullName evidence="1">PEGA domain-containing protein</fullName>
    </submittedName>
</protein>
<evidence type="ECO:0000313" key="1">
    <source>
        <dbReference type="EMBL" id="PCI82127.1"/>
    </source>
</evidence>
<sequence>MKHLLILVTMLVTACSSSTVIRSSDPESRIYVNGEYMGTGRAVYTDQKVAFSKNDVEIRKDGCVAENYSFRRSEEADVGAIIGGIFLTVPFLWVTEYKPHHGYDFECVPSRI</sequence>
<gene>
    <name evidence="1" type="ORF">COB20_00535</name>
</gene>
<dbReference type="Proteomes" id="UP000218767">
    <property type="component" value="Unassembled WGS sequence"/>
</dbReference>
<reference evidence="2" key="1">
    <citation type="submission" date="2017-08" db="EMBL/GenBank/DDBJ databases">
        <title>A dynamic microbial community with high functional redundancy inhabits the cold, oxic subseafloor aquifer.</title>
        <authorList>
            <person name="Tully B.J."/>
            <person name="Wheat C.G."/>
            <person name="Glazer B.T."/>
            <person name="Huber J.A."/>
        </authorList>
    </citation>
    <scope>NUCLEOTIDE SEQUENCE [LARGE SCALE GENOMIC DNA]</scope>
</reference>
<dbReference type="EMBL" id="NVUL01000002">
    <property type="protein sequence ID" value="PCI82127.1"/>
    <property type="molecule type" value="Genomic_DNA"/>
</dbReference>
<accession>A0A2A4XJ60</accession>
<comment type="caution">
    <text evidence="1">The sequence shown here is derived from an EMBL/GenBank/DDBJ whole genome shotgun (WGS) entry which is preliminary data.</text>
</comment>
<evidence type="ECO:0000313" key="2">
    <source>
        <dbReference type="Proteomes" id="UP000218767"/>
    </source>
</evidence>